<dbReference type="SUPFAM" id="SSF52540">
    <property type="entry name" value="P-loop containing nucleoside triphosphate hydrolases"/>
    <property type="match status" value="1"/>
</dbReference>
<keyword evidence="1" id="KW-0805">Transcription regulation</keyword>
<dbReference type="InterPro" id="IPR036388">
    <property type="entry name" value="WH-like_DNA-bd_sf"/>
</dbReference>
<keyword evidence="3" id="KW-0804">Transcription</keyword>
<organism evidence="5 6">
    <name type="scientific">Giesbergeria sinuosa</name>
    <dbReference type="NCBI Taxonomy" id="80883"/>
    <lineage>
        <taxon>Bacteria</taxon>
        <taxon>Pseudomonadati</taxon>
        <taxon>Pseudomonadota</taxon>
        <taxon>Betaproteobacteria</taxon>
        <taxon>Burkholderiales</taxon>
        <taxon>Comamonadaceae</taxon>
        <taxon>Giesbergeria</taxon>
    </lineage>
</organism>
<evidence type="ECO:0000313" key="6">
    <source>
        <dbReference type="Proteomes" id="UP001596001"/>
    </source>
</evidence>
<proteinExistence type="predicted"/>
<dbReference type="CDD" id="cd06170">
    <property type="entry name" value="LuxR_C_like"/>
    <property type="match status" value="1"/>
</dbReference>
<keyword evidence="6" id="KW-1185">Reference proteome</keyword>
<dbReference type="Pfam" id="PF25873">
    <property type="entry name" value="WHD_MalT"/>
    <property type="match status" value="1"/>
</dbReference>
<dbReference type="Pfam" id="PF00196">
    <property type="entry name" value="GerE"/>
    <property type="match status" value="1"/>
</dbReference>
<comment type="caution">
    <text evidence="5">The sequence shown here is derived from an EMBL/GenBank/DDBJ whole genome shotgun (WGS) entry which is preliminary data.</text>
</comment>
<dbReference type="RefSeq" id="WP_382432783.1">
    <property type="nucleotide sequence ID" value="NZ_JBHSHJ010000007.1"/>
</dbReference>
<name>A0ABV9QGF5_9BURK</name>
<accession>A0ABV9QGF5</accession>
<dbReference type="InterPro" id="IPR041617">
    <property type="entry name" value="TPR_MalT"/>
</dbReference>
<gene>
    <name evidence="5" type="ORF">ACFO6X_10580</name>
</gene>
<dbReference type="Pfam" id="PF17874">
    <property type="entry name" value="TPR_MalT"/>
    <property type="match status" value="1"/>
</dbReference>
<evidence type="ECO:0000256" key="3">
    <source>
        <dbReference type="ARBA" id="ARBA00023163"/>
    </source>
</evidence>
<dbReference type="SUPFAM" id="SSF48452">
    <property type="entry name" value="TPR-like"/>
    <property type="match status" value="1"/>
</dbReference>
<dbReference type="Gene3D" id="1.10.10.10">
    <property type="entry name" value="Winged helix-like DNA-binding domain superfamily/Winged helix DNA-binding domain"/>
    <property type="match status" value="1"/>
</dbReference>
<dbReference type="SUPFAM" id="SSF46894">
    <property type="entry name" value="C-terminal effector domain of the bipartite response regulators"/>
    <property type="match status" value="1"/>
</dbReference>
<sequence length="943" mass="103417">MSGPVPLSSPVWHLTLIQTKMTPPSPPRRQVARLALCQRLEQALERRVTVVTAPAGFGKTTLLRQWCEELRARQHVVGWLSVDTEDNDLQQFGAYLLGCLRLGGVGGQAEALLRDDPMTPVNAIVSVLLNEIAADPRQVFLVLDDFDRLTSQTIRALVLRLLRYAPANFHLLMGVRHDQGLNLGELRAQDQLLNIGVDELRFTVEDARRFLCQTRGVALDPSSVQMLHDATEGWVVGLQLASLALEQSVDAAQVAHDITSNRYGIDAYLESTVLAQMPPAMKQFALRTSILERLGPEVCDAVMAEHGSSWEKLEWLEQHNLFLRALDEERRWYRYHALMAAALRRRAERSLATELPQLHRRAGAWFAEQQLWPEAVRHALACGDMAQAAGWVEAAAMALIGRSDVRTVLGWLAKLPPEIVQERRRLRLARIWAQLLSLRGRETTEAAALLAQEVTQQQALGHTSAADTSLLAEINAARALNAGLMDDSHTSMELGRLAHAQAQASSTAPGWVRRFAEAALAFGLPYAGRFDEVRQLRQTERRDLDSEVSLYADVYCTSMFGLSALVQGEIDEAAAIFEAALSKAEGMVGRYAAAAVLPAGYLAQIYYERNDMVRVEQVIAGRTAIAIQACALGSLQRYCRTCARWFARRGDLAWALTILDEGRELAGVRQWLRLRASCDAEAVRLHLLHGDLEQAQRVVDELSAAMPTTEPSPIGSFLETYASHAFAQARLAMAQGRAGQAVERLTEVQSRLHAAGMAYLHAIASMLLALALDQRGSQTEAFSALDQALAYAQAQGMVGSFIDEGAVMVGLLRARQSYTARPLEPVGSIVGQLLELLDTNHRPDTALTPAVQPHTGTASPLLSGREIEVLGHIAQGLSNKEIARALQVAPETVKWHLKNIFEKLNVGSRVEAAQVGLGLLRLLPGHTTEATGVAPPTKGRRTA</sequence>
<dbReference type="PANTHER" id="PTHR44688">
    <property type="entry name" value="DNA-BINDING TRANSCRIPTIONAL ACTIVATOR DEVR_DOSR"/>
    <property type="match status" value="1"/>
</dbReference>
<dbReference type="Proteomes" id="UP001596001">
    <property type="component" value="Unassembled WGS sequence"/>
</dbReference>
<dbReference type="PROSITE" id="PS50043">
    <property type="entry name" value="HTH_LUXR_2"/>
    <property type="match status" value="1"/>
</dbReference>
<evidence type="ECO:0000259" key="4">
    <source>
        <dbReference type="PROSITE" id="PS50043"/>
    </source>
</evidence>
<evidence type="ECO:0000256" key="1">
    <source>
        <dbReference type="ARBA" id="ARBA00023015"/>
    </source>
</evidence>
<dbReference type="PROSITE" id="PS00622">
    <property type="entry name" value="HTH_LUXR_1"/>
    <property type="match status" value="1"/>
</dbReference>
<dbReference type="PRINTS" id="PR00038">
    <property type="entry name" value="HTHLUXR"/>
</dbReference>
<dbReference type="InterPro" id="IPR027417">
    <property type="entry name" value="P-loop_NTPase"/>
</dbReference>
<dbReference type="PANTHER" id="PTHR44688:SF16">
    <property type="entry name" value="DNA-BINDING TRANSCRIPTIONAL ACTIVATOR DEVR_DOSR"/>
    <property type="match status" value="1"/>
</dbReference>
<protein>
    <submittedName>
        <fullName evidence="5">LuxR C-terminal-related transcriptional regulator</fullName>
    </submittedName>
</protein>
<dbReference type="Gene3D" id="1.25.40.10">
    <property type="entry name" value="Tetratricopeptide repeat domain"/>
    <property type="match status" value="1"/>
</dbReference>
<dbReference type="InterPro" id="IPR011990">
    <property type="entry name" value="TPR-like_helical_dom_sf"/>
</dbReference>
<keyword evidence="2" id="KW-0238">DNA-binding</keyword>
<dbReference type="InterPro" id="IPR059106">
    <property type="entry name" value="WHD_MalT"/>
</dbReference>
<dbReference type="EMBL" id="JBHSHJ010000007">
    <property type="protein sequence ID" value="MFC4789422.1"/>
    <property type="molecule type" value="Genomic_DNA"/>
</dbReference>
<reference evidence="6" key="1">
    <citation type="journal article" date="2019" name="Int. J. Syst. Evol. Microbiol.">
        <title>The Global Catalogue of Microorganisms (GCM) 10K type strain sequencing project: providing services to taxonomists for standard genome sequencing and annotation.</title>
        <authorList>
            <consortium name="The Broad Institute Genomics Platform"/>
            <consortium name="The Broad Institute Genome Sequencing Center for Infectious Disease"/>
            <person name="Wu L."/>
            <person name="Ma J."/>
        </authorList>
    </citation>
    <scope>NUCLEOTIDE SEQUENCE [LARGE SCALE GENOMIC DNA]</scope>
    <source>
        <strain evidence="6">CCUG 49452</strain>
    </source>
</reference>
<dbReference type="Gene3D" id="3.40.50.300">
    <property type="entry name" value="P-loop containing nucleotide triphosphate hydrolases"/>
    <property type="match status" value="1"/>
</dbReference>
<dbReference type="SMART" id="SM00421">
    <property type="entry name" value="HTH_LUXR"/>
    <property type="match status" value="1"/>
</dbReference>
<dbReference type="InterPro" id="IPR000792">
    <property type="entry name" value="Tscrpt_reg_LuxR_C"/>
</dbReference>
<evidence type="ECO:0000313" key="5">
    <source>
        <dbReference type="EMBL" id="MFC4789422.1"/>
    </source>
</evidence>
<feature type="domain" description="HTH luxR-type" evidence="4">
    <location>
        <begin position="855"/>
        <end position="920"/>
    </location>
</feature>
<dbReference type="InterPro" id="IPR016032">
    <property type="entry name" value="Sig_transdc_resp-reg_C-effctor"/>
</dbReference>
<evidence type="ECO:0000256" key="2">
    <source>
        <dbReference type="ARBA" id="ARBA00023125"/>
    </source>
</evidence>